<sequence length="104" mass="12005">MSEEIAMLKEKENNYRLPHQTTLQHCAKLSIVEDKPIMFDYWTGSLDKDVLIGVRDSGEKLIVKSEDEYTSPIAKIYKVESEYIIITENSIYMISADVDTKRIS</sequence>
<evidence type="ECO:0000313" key="1">
    <source>
        <dbReference type="EMBL" id="QHS99202.1"/>
    </source>
</evidence>
<dbReference type="EMBL" id="MN739336">
    <property type="protein sequence ID" value="QHS99202.1"/>
    <property type="molecule type" value="Genomic_DNA"/>
</dbReference>
<dbReference type="AlphaFoldDB" id="A0A6C0C4F0"/>
<proteinExistence type="predicted"/>
<reference evidence="1" key="1">
    <citation type="journal article" date="2020" name="Nature">
        <title>Giant virus diversity and host interactions through global metagenomics.</title>
        <authorList>
            <person name="Schulz F."/>
            <person name="Roux S."/>
            <person name="Paez-Espino D."/>
            <person name="Jungbluth S."/>
            <person name="Walsh D.A."/>
            <person name="Denef V.J."/>
            <person name="McMahon K.D."/>
            <person name="Konstantinidis K.T."/>
            <person name="Eloe-Fadrosh E.A."/>
            <person name="Kyrpides N.C."/>
            <person name="Woyke T."/>
        </authorList>
    </citation>
    <scope>NUCLEOTIDE SEQUENCE</scope>
    <source>
        <strain evidence="1">GVMAG-M-3300020185-33</strain>
    </source>
</reference>
<accession>A0A6C0C4F0</accession>
<name>A0A6C0C4F0_9ZZZZ</name>
<organism evidence="1">
    <name type="scientific">viral metagenome</name>
    <dbReference type="NCBI Taxonomy" id="1070528"/>
    <lineage>
        <taxon>unclassified sequences</taxon>
        <taxon>metagenomes</taxon>
        <taxon>organismal metagenomes</taxon>
    </lineage>
</organism>
<protein>
    <submittedName>
        <fullName evidence="1">Uncharacterized protein</fullName>
    </submittedName>
</protein>